<keyword evidence="4" id="KW-1185">Reference proteome</keyword>
<dbReference type="STRING" id="398512.Bccel_2259"/>
<dbReference type="EMBL" id="LGTC01000001">
    <property type="protein sequence ID" value="KNY26994.1"/>
    <property type="molecule type" value="Genomic_DNA"/>
</dbReference>
<dbReference type="Gene3D" id="1.10.260.40">
    <property type="entry name" value="lambda repressor-like DNA-binding domains"/>
    <property type="match status" value="1"/>
</dbReference>
<feature type="domain" description="HTH cro/C1-type" evidence="2">
    <location>
        <begin position="7"/>
        <end position="61"/>
    </location>
</feature>
<dbReference type="PATRIC" id="fig|398512.5.peg.2355"/>
<dbReference type="Proteomes" id="UP000036923">
    <property type="component" value="Unassembled WGS sequence"/>
</dbReference>
<dbReference type="Pfam" id="PF01381">
    <property type="entry name" value="HTH_3"/>
    <property type="match status" value="1"/>
</dbReference>
<keyword evidence="1" id="KW-0238">DNA-binding</keyword>
<dbReference type="RefSeq" id="WP_036947364.1">
    <property type="nucleotide sequence ID" value="NZ_KN050765.1"/>
</dbReference>
<evidence type="ECO:0000259" key="2">
    <source>
        <dbReference type="PROSITE" id="PS50943"/>
    </source>
</evidence>
<gene>
    <name evidence="3" type="ORF">Bccel_2259</name>
</gene>
<evidence type="ECO:0000313" key="3">
    <source>
        <dbReference type="EMBL" id="KNY26994.1"/>
    </source>
</evidence>
<dbReference type="InterPro" id="IPR001387">
    <property type="entry name" value="Cro/C1-type_HTH"/>
</dbReference>
<dbReference type="SUPFAM" id="SSF47413">
    <property type="entry name" value="lambda repressor-like DNA-binding domains"/>
    <property type="match status" value="1"/>
</dbReference>
<dbReference type="AlphaFoldDB" id="A0A0L6JMJ8"/>
<dbReference type="PROSITE" id="PS50943">
    <property type="entry name" value="HTH_CROC1"/>
    <property type="match status" value="1"/>
</dbReference>
<dbReference type="InterPro" id="IPR010982">
    <property type="entry name" value="Lambda_DNA-bd_dom_sf"/>
</dbReference>
<dbReference type="CDD" id="cd00093">
    <property type="entry name" value="HTH_XRE"/>
    <property type="match status" value="1"/>
</dbReference>
<sequence length="222" mass="25829">MDFSRMLKQLREEKSLSQKDIAEYLGLTRQAVASYELAKREPDYDVLKKLADYFGVSVDYLLGRVKCKDVNALTVGRNIDLIRGSMTFKEMSESISKKMGTMIFPEMLELYARGERMPFSATLKIIAKYAGVRETFFYTHNTLFTYEKEKELYKREEELNNANHARKDTKGEMGLIDEELRKWIFKDSSIEYLRLAKKIQESGMPPLALEPLINSFKSNKQN</sequence>
<organism evidence="3 4">
    <name type="scientific">Pseudobacteroides cellulosolvens ATCC 35603 = DSM 2933</name>
    <dbReference type="NCBI Taxonomy" id="398512"/>
    <lineage>
        <taxon>Bacteria</taxon>
        <taxon>Bacillati</taxon>
        <taxon>Bacillota</taxon>
        <taxon>Clostridia</taxon>
        <taxon>Eubacteriales</taxon>
        <taxon>Oscillospiraceae</taxon>
        <taxon>Pseudobacteroides</taxon>
    </lineage>
</organism>
<proteinExistence type="predicted"/>
<protein>
    <submittedName>
        <fullName evidence="3">Helix-turn-helix domain protein</fullName>
    </submittedName>
</protein>
<dbReference type="eggNOG" id="COG1476">
    <property type="taxonomic scope" value="Bacteria"/>
</dbReference>
<dbReference type="OrthoDB" id="9805856at2"/>
<name>A0A0L6JMJ8_9FIRM</name>
<reference evidence="4" key="1">
    <citation type="submission" date="2015-07" db="EMBL/GenBank/DDBJ databases">
        <title>Near-Complete Genome Sequence of the Cellulolytic Bacterium Bacteroides (Pseudobacteroides) cellulosolvens ATCC 35603.</title>
        <authorList>
            <person name="Dassa B."/>
            <person name="Utturkar S.M."/>
            <person name="Klingeman D.M."/>
            <person name="Hurt R.A."/>
            <person name="Keller M."/>
            <person name="Xu J."/>
            <person name="Reddy Y.H.K."/>
            <person name="Borovok I."/>
            <person name="Grinberg I.R."/>
            <person name="Lamed R."/>
            <person name="Zhivin O."/>
            <person name="Bayer E.A."/>
            <person name="Brown S.D."/>
        </authorList>
    </citation>
    <scope>NUCLEOTIDE SEQUENCE [LARGE SCALE GENOMIC DNA]</scope>
    <source>
        <strain evidence="4">DSM 2933</strain>
    </source>
</reference>
<dbReference type="SMART" id="SM00530">
    <property type="entry name" value="HTH_XRE"/>
    <property type="match status" value="1"/>
</dbReference>
<dbReference type="PANTHER" id="PTHR46558">
    <property type="entry name" value="TRACRIPTIONAL REGULATORY PROTEIN-RELATED-RELATED"/>
    <property type="match status" value="1"/>
</dbReference>
<dbReference type="GO" id="GO:0003677">
    <property type="term" value="F:DNA binding"/>
    <property type="evidence" value="ECO:0007669"/>
    <property type="project" value="UniProtKB-KW"/>
</dbReference>
<comment type="caution">
    <text evidence="3">The sequence shown here is derived from an EMBL/GenBank/DDBJ whole genome shotgun (WGS) entry which is preliminary data.</text>
</comment>
<evidence type="ECO:0000256" key="1">
    <source>
        <dbReference type="ARBA" id="ARBA00023125"/>
    </source>
</evidence>
<dbReference type="PANTHER" id="PTHR46558:SF11">
    <property type="entry name" value="HTH-TYPE TRANSCRIPTIONAL REGULATOR XRE"/>
    <property type="match status" value="1"/>
</dbReference>
<accession>A0A0L6JMJ8</accession>
<evidence type="ECO:0000313" key="4">
    <source>
        <dbReference type="Proteomes" id="UP000036923"/>
    </source>
</evidence>